<feature type="region of interest" description="Disordered" evidence="5">
    <location>
        <begin position="1"/>
        <end position="40"/>
    </location>
</feature>
<keyword evidence="3" id="KW-0090">Biological rhythms</keyword>
<dbReference type="PANTHER" id="PTHR33469">
    <property type="entry name" value="PROTEIN ELF4-LIKE 4"/>
    <property type="match status" value="1"/>
</dbReference>
<reference evidence="8" key="1">
    <citation type="journal article" date="2020" name="Genome Biol.">
        <title>Gamete binning: chromosome-level and haplotype-resolved genome assembly enabled by high-throughput single-cell sequencing of gamete genomes.</title>
        <authorList>
            <person name="Campoy J.A."/>
            <person name="Sun H."/>
            <person name="Goel M."/>
            <person name="Jiao W.-B."/>
            <person name="Folz-Donahue K."/>
            <person name="Wang N."/>
            <person name="Rubio M."/>
            <person name="Liu C."/>
            <person name="Kukat C."/>
            <person name="Ruiz D."/>
            <person name="Huettel B."/>
            <person name="Schneeberger K."/>
        </authorList>
    </citation>
    <scope>NUCLEOTIDE SEQUENCE [LARGE SCALE GENOMIC DNA]</scope>
    <source>
        <strain evidence="8">cv. Rojo Pasion</strain>
    </source>
</reference>
<evidence type="ECO:0000313" key="8">
    <source>
        <dbReference type="Proteomes" id="UP000507245"/>
    </source>
</evidence>
<dbReference type="PANTHER" id="PTHR33469:SF1">
    <property type="entry name" value="PROTEIN ELF4-LIKE 1"/>
    <property type="match status" value="1"/>
</dbReference>
<keyword evidence="4" id="KW-0539">Nucleus</keyword>
<feature type="compositionally biased region" description="Low complexity" evidence="5">
    <location>
        <begin position="1"/>
        <end position="11"/>
    </location>
</feature>
<comment type="similarity">
    <text evidence="2">Belongs to the EARLY FLOWERING 4 family.</text>
</comment>
<protein>
    <recommendedName>
        <fullName evidence="6">Protein EARLY FLOWERING 4 domain-containing protein</fullName>
    </recommendedName>
</protein>
<feature type="domain" description="Protein EARLY FLOWERING 4" evidence="6">
    <location>
        <begin position="44"/>
        <end position="121"/>
    </location>
</feature>
<evidence type="ECO:0000256" key="5">
    <source>
        <dbReference type="SAM" id="MobiDB-lite"/>
    </source>
</evidence>
<dbReference type="GO" id="GO:0009649">
    <property type="term" value="P:entrainment of circadian clock"/>
    <property type="evidence" value="ECO:0007669"/>
    <property type="project" value="TreeGrafter"/>
</dbReference>
<accession>A0A6J5XJS5</accession>
<dbReference type="OrthoDB" id="1895690at2759"/>
<evidence type="ECO:0000256" key="3">
    <source>
        <dbReference type="ARBA" id="ARBA00023108"/>
    </source>
</evidence>
<evidence type="ECO:0000256" key="2">
    <source>
        <dbReference type="ARBA" id="ARBA00009514"/>
    </source>
</evidence>
<evidence type="ECO:0000313" key="7">
    <source>
        <dbReference type="EMBL" id="CAB4313261.1"/>
    </source>
</evidence>
<sequence length="188" mass="21282">MDDTATTTIKTKTNDNKSRKRRWSEGDDEQSKCEDDDDLEEEKQCDVELWETLSRSFRQVQSVLDQNRALIQQANDNHRSRVADNLSKNVVLIRDINSNINKVLSIYSDLSANFSSIVHRPRAIIPAKSNKNDGDEDNDTGNWKLDRTKAAGLLICIIIHPGPADTNTMRIVGNKTITLPMEAFCGRH</sequence>
<evidence type="ECO:0000256" key="1">
    <source>
        <dbReference type="ARBA" id="ARBA00004123"/>
    </source>
</evidence>
<comment type="subcellular location">
    <subcellularLocation>
        <location evidence="1">Nucleus</location>
    </subcellularLocation>
</comment>
<dbReference type="Pfam" id="PF07011">
    <property type="entry name" value="Elf4"/>
    <property type="match status" value="1"/>
</dbReference>
<dbReference type="InterPro" id="IPR009741">
    <property type="entry name" value="EARLY_FLOWERING_4_dom"/>
</dbReference>
<proteinExistence type="inferred from homology"/>
<name>A0A6J5XJS5_PRUAR</name>
<feature type="compositionally biased region" description="Basic and acidic residues" evidence="5">
    <location>
        <begin position="12"/>
        <end position="33"/>
    </location>
</feature>
<evidence type="ECO:0000259" key="6">
    <source>
        <dbReference type="Pfam" id="PF07011"/>
    </source>
</evidence>
<dbReference type="GO" id="GO:0048511">
    <property type="term" value="P:rhythmic process"/>
    <property type="evidence" value="ECO:0007669"/>
    <property type="project" value="UniProtKB-KW"/>
</dbReference>
<dbReference type="Proteomes" id="UP000507245">
    <property type="component" value="Unassembled WGS sequence"/>
</dbReference>
<dbReference type="AlphaFoldDB" id="A0A6J5XJS5"/>
<dbReference type="EMBL" id="CAEKKB010000006">
    <property type="protein sequence ID" value="CAB4313261.1"/>
    <property type="molecule type" value="Genomic_DNA"/>
</dbReference>
<evidence type="ECO:0000256" key="4">
    <source>
        <dbReference type="ARBA" id="ARBA00023242"/>
    </source>
</evidence>
<organism evidence="7 8">
    <name type="scientific">Prunus armeniaca</name>
    <name type="common">Apricot</name>
    <name type="synonym">Armeniaca vulgaris</name>
    <dbReference type="NCBI Taxonomy" id="36596"/>
    <lineage>
        <taxon>Eukaryota</taxon>
        <taxon>Viridiplantae</taxon>
        <taxon>Streptophyta</taxon>
        <taxon>Embryophyta</taxon>
        <taxon>Tracheophyta</taxon>
        <taxon>Spermatophyta</taxon>
        <taxon>Magnoliopsida</taxon>
        <taxon>eudicotyledons</taxon>
        <taxon>Gunneridae</taxon>
        <taxon>Pentapetalae</taxon>
        <taxon>rosids</taxon>
        <taxon>fabids</taxon>
        <taxon>Rosales</taxon>
        <taxon>Rosaceae</taxon>
        <taxon>Amygdaloideae</taxon>
        <taxon>Amygdaleae</taxon>
        <taxon>Prunus</taxon>
    </lineage>
</organism>
<dbReference type="GO" id="GO:0042753">
    <property type="term" value="P:positive regulation of circadian rhythm"/>
    <property type="evidence" value="ECO:0007669"/>
    <property type="project" value="InterPro"/>
</dbReference>
<gene>
    <name evidence="7" type="ORF">ORAREDHAP_LOCUS36117</name>
</gene>
<dbReference type="InterPro" id="IPR040462">
    <property type="entry name" value="EARLY_FLOWERING_4"/>
</dbReference>
<keyword evidence="8" id="KW-1185">Reference proteome</keyword>
<dbReference type="GO" id="GO:0005634">
    <property type="term" value="C:nucleus"/>
    <property type="evidence" value="ECO:0007669"/>
    <property type="project" value="UniProtKB-SubCell"/>
</dbReference>